<feature type="transmembrane region" description="Helical" evidence="1">
    <location>
        <begin position="31"/>
        <end position="55"/>
    </location>
</feature>
<evidence type="ECO:0000313" key="2">
    <source>
        <dbReference type="EMBL" id="RPB09942.1"/>
    </source>
</evidence>
<protein>
    <submittedName>
        <fullName evidence="2">Uncharacterized protein</fullName>
    </submittedName>
</protein>
<evidence type="ECO:0000256" key="1">
    <source>
        <dbReference type="SAM" id="Phobius"/>
    </source>
</evidence>
<proteinExistence type="predicted"/>
<name>A0A3N4KKW5_9PEZI</name>
<organism evidence="2 3">
    <name type="scientific">Morchella conica CCBAS932</name>
    <dbReference type="NCBI Taxonomy" id="1392247"/>
    <lineage>
        <taxon>Eukaryota</taxon>
        <taxon>Fungi</taxon>
        <taxon>Dikarya</taxon>
        <taxon>Ascomycota</taxon>
        <taxon>Pezizomycotina</taxon>
        <taxon>Pezizomycetes</taxon>
        <taxon>Pezizales</taxon>
        <taxon>Morchellaceae</taxon>
        <taxon>Morchella</taxon>
    </lineage>
</organism>
<dbReference type="EMBL" id="ML119147">
    <property type="protein sequence ID" value="RPB09942.1"/>
    <property type="molecule type" value="Genomic_DNA"/>
</dbReference>
<dbReference type="AlphaFoldDB" id="A0A3N4KKW5"/>
<evidence type="ECO:0000313" key="3">
    <source>
        <dbReference type="Proteomes" id="UP000277580"/>
    </source>
</evidence>
<accession>A0A3N4KKW5</accession>
<keyword evidence="1" id="KW-0472">Membrane</keyword>
<sequence>MNSTIAPAAPSAFTPQTLHARADTSANVDRVITITTSVVGLIIGIIGLILGYIYWKHSKKASLKTAVPIPSPSLTDNPNPIPRSVDAHHILGLGLTILMQWMMAPVRPSPTERESDPELARVFTIHSELEQDAVELEPVR</sequence>
<dbReference type="OrthoDB" id="5421838at2759"/>
<keyword evidence="1" id="KW-1133">Transmembrane helix</keyword>
<reference evidence="2 3" key="1">
    <citation type="journal article" date="2018" name="Nat. Ecol. Evol.">
        <title>Pezizomycetes genomes reveal the molecular basis of ectomycorrhizal truffle lifestyle.</title>
        <authorList>
            <person name="Murat C."/>
            <person name="Payen T."/>
            <person name="Noel B."/>
            <person name="Kuo A."/>
            <person name="Morin E."/>
            <person name="Chen J."/>
            <person name="Kohler A."/>
            <person name="Krizsan K."/>
            <person name="Balestrini R."/>
            <person name="Da Silva C."/>
            <person name="Montanini B."/>
            <person name="Hainaut M."/>
            <person name="Levati E."/>
            <person name="Barry K.W."/>
            <person name="Belfiori B."/>
            <person name="Cichocki N."/>
            <person name="Clum A."/>
            <person name="Dockter R.B."/>
            <person name="Fauchery L."/>
            <person name="Guy J."/>
            <person name="Iotti M."/>
            <person name="Le Tacon F."/>
            <person name="Lindquist E.A."/>
            <person name="Lipzen A."/>
            <person name="Malagnac F."/>
            <person name="Mello A."/>
            <person name="Molinier V."/>
            <person name="Miyauchi S."/>
            <person name="Poulain J."/>
            <person name="Riccioni C."/>
            <person name="Rubini A."/>
            <person name="Sitrit Y."/>
            <person name="Splivallo R."/>
            <person name="Traeger S."/>
            <person name="Wang M."/>
            <person name="Zifcakova L."/>
            <person name="Wipf D."/>
            <person name="Zambonelli A."/>
            <person name="Paolocci F."/>
            <person name="Nowrousian M."/>
            <person name="Ottonello S."/>
            <person name="Baldrian P."/>
            <person name="Spatafora J.W."/>
            <person name="Henrissat B."/>
            <person name="Nagy L.G."/>
            <person name="Aury J.M."/>
            <person name="Wincker P."/>
            <person name="Grigoriev I.V."/>
            <person name="Bonfante P."/>
            <person name="Martin F.M."/>
        </authorList>
    </citation>
    <scope>NUCLEOTIDE SEQUENCE [LARGE SCALE GENOMIC DNA]</scope>
    <source>
        <strain evidence="2 3">CCBAS932</strain>
    </source>
</reference>
<gene>
    <name evidence="2" type="ORF">P167DRAFT_593232</name>
</gene>
<dbReference type="InParanoid" id="A0A3N4KKW5"/>
<dbReference type="Proteomes" id="UP000277580">
    <property type="component" value="Unassembled WGS sequence"/>
</dbReference>
<keyword evidence="1" id="KW-0812">Transmembrane</keyword>
<keyword evidence="3" id="KW-1185">Reference proteome</keyword>